<protein>
    <submittedName>
        <fullName evidence="1">Uncharacterized protein</fullName>
    </submittedName>
</protein>
<evidence type="ECO:0000313" key="1">
    <source>
        <dbReference type="EMBL" id="SVD25495.1"/>
    </source>
</evidence>
<sequence length="50" mass="5931">MCGDDCQMEYYIGCNHHYTPARENRGKGVLKRVFSEKASWPEEYDLFARK</sequence>
<dbReference type="AlphaFoldDB" id="A0A382TUW1"/>
<proteinExistence type="predicted"/>
<name>A0A382TUW1_9ZZZZ</name>
<gene>
    <name evidence="1" type="ORF">METZ01_LOCUS378349</name>
</gene>
<organism evidence="1">
    <name type="scientific">marine metagenome</name>
    <dbReference type="NCBI Taxonomy" id="408172"/>
    <lineage>
        <taxon>unclassified sequences</taxon>
        <taxon>metagenomes</taxon>
        <taxon>ecological metagenomes</taxon>
    </lineage>
</organism>
<dbReference type="EMBL" id="UINC01139134">
    <property type="protein sequence ID" value="SVD25495.1"/>
    <property type="molecule type" value="Genomic_DNA"/>
</dbReference>
<reference evidence="1" key="1">
    <citation type="submission" date="2018-05" db="EMBL/GenBank/DDBJ databases">
        <authorList>
            <person name="Lanie J.A."/>
            <person name="Ng W.-L."/>
            <person name="Kazmierczak K.M."/>
            <person name="Andrzejewski T.M."/>
            <person name="Davidsen T.M."/>
            <person name="Wayne K.J."/>
            <person name="Tettelin H."/>
            <person name="Glass J.I."/>
            <person name="Rusch D."/>
            <person name="Podicherti R."/>
            <person name="Tsui H.-C.T."/>
            <person name="Winkler M.E."/>
        </authorList>
    </citation>
    <scope>NUCLEOTIDE SEQUENCE</scope>
</reference>
<accession>A0A382TUW1</accession>